<protein>
    <submittedName>
        <fullName evidence="2">Uncharacterized protein</fullName>
    </submittedName>
</protein>
<keyword evidence="1" id="KW-0812">Transmembrane</keyword>
<keyword evidence="1" id="KW-0472">Membrane</keyword>
<reference evidence="2 3" key="1">
    <citation type="submission" date="2017-12" db="EMBL/GenBank/DDBJ databases">
        <title>Bifidobacterium longum APC/DPC strains.</title>
        <authorList>
            <person name="Arboleya S."/>
        </authorList>
    </citation>
    <scope>NUCLEOTIDE SEQUENCE [LARGE SCALE GENOMIC DNA]</scope>
    <source>
        <strain evidence="2 3">APC1503</strain>
    </source>
</reference>
<keyword evidence="1" id="KW-1133">Transmembrane helix</keyword>
<feature type="transmembrane region" description="Helical" evidence="1">
    <location>
        <begin position="20"/>
        <end position="40"/>
    </location>
</feature>
<dbReference type="EMBL" id="PJDT01000031">
    <property type="protein sequence ID" value="PKC86847.1"/>
    <property type="molecule type" value="Genomic_DNA"/>
</dbReference>
<name>A0A2N0T776_BIFLN</name>
<comment type="caution">
    <text evidence="2">The sequence shown here is derived from an EMBL/GenBank/DDBJ whole genome shotgun (WGS) entry which is preliminary data.</text>
</comment>
<dbReference type="Proteomes" id="UP000232654">
    <property type="component" value="Unassembled WGS sequence"/>
</dbReference>
<dbReference type="RefSeq" id="WP_007055790.1">
    <property type="nucleotide sequence ID" value="NZ_CAXUAF010000007.1"/>
</dbReference>
<evidence type="ECO:0000313" key="2">
    <source>
        <dbReference type="EMBL" id="PKC86847.1"/>
    </source>
</evidence>
<dbReference type="AlphaFoldDB" id="A0A2N0T776"/>
<proteinExistence type="predicted"/>
<evidence type="ECO:0000256" key="1">
    <source>
        <dbReference type="SAM" id="Phobius"/>
    </source>
</evidence>
<gene>
    <name evidence="2" type="ORF">APC1503_2062</name>
</gene>
<organism evidence="2 3">
    <name type="scientific">Bifidobacterium longum</name>
    <dbReference type="NCBI Taxonomy" id="216816"/>
    <lineage>
        <taxon>Bacteria</taxon>
        <taxon>Bacillati</taxon>
        <taxon>Actinomycetota</taxon>
        <taxon>Actinomycetes</taxon>
        <taxon>Bifidobacteriales</taxon>
        <taxon>Bifidobacteriaceae</taxon>
        <taxon>Bifidobacterium</taxon>
    </lineage>
</organism>
<evidence type="ECO:0000313" key="3">
    <source>
        <dbReference type="Proteomes" id="UP000232654"/>
    </source>
</evidence>
<sequence length="44" mass="4780">MANDKKPELPPFAEFVNSNADLFGAIIVILFGIAVVWTIISGLF</sequence>
<accession>A0A2N0T776</accession>